<keyword evidence="2" id="KW-1185">Reference proteome</keyword>
<organism evidence="1 2">
    <name type="scientific">Lactiplantibacillus daoliensis</name>
    <dbReference type="NCBI Taxonomy" id="2559916"/>
    <lineage>
        <taxon>Bacteria</taxon>
        <taxon>Bacillati</taxon>
        <taxon>Bacillota</taxon>
        <taxon>Bacilli</taxon>
        <taxon>Lactobacillales</taxon>
        <taxon>Lactobacillaceae</taxon>
        <taxon>Lactiplantibacillus</taxon>
    </lineage>
</organism>
<gene>
    <name evidence="1" type="ORF">ACFQH1_04120</name>
</gene>
<comment type="caution">
    <text evidence="1">The sequence shown here is derived from an EMBL/GenBank/DDBJ whole genome shotgun (WGS) entry which is preliminary data.</text>
</comment>
<evidence type="ECO:0000313" key="2">
    <source>
        <dbReference type="Proteomes" id="UP001596227"/>
    </source>
</evidence>
<protein>
    <submittedName>
        <fullName evidence="1">Uncharacterized protein</fullName>
    </submittedName>
</protein>
<dbReference type="EMBL" id="JBHSSB010000014">
    <property type="protein sequence ID" value="MFC6294382.1"/>
    <property type="molecule type" value="Genomic_DNA"/>
</dbReference>
<proteinExistence type="predicted"/>
<evidence type="ECO:0000313" key="1">
    <source>
        <dbReference type="EMBL" id="MFC6294382.1"/>
    </source>
</evidence>
<name>A0ABW1UG27_9LACO</name>
<accession>A0ABW1UG27</accession>
<dbReference type="Proteomes" id="UP001596227">
    <property type="component" value="Unassembled WGS sequence"/>
</dbReference>
<sequence>MMKTNFNPWGKVQGLDLDTNENDRWLYYIIENHFVSIEVDTFEGNTCVEKNEDGWQHKITFELLNHEWLNGFKCGVGITWT</sequence>
<reference evidence="2" key="1">
    <citation type="journal article" date="2019" name="Int. J. Syst. Evol. Microbiol.">
        <title>The Global Catalogue of Microorganisms (GCM) 10K type strain sequencing project: providing services to taxonomists for standard genome sequencing and annotation.</title>
        <authorList>
            <consortium name="The Broad Institute Genomics Platform"/>
            <consortium name="The Broad Institute Genome Sequencing Center for Infectious Disease"/>
            <person name="Wu L."/>
            <person name="Ma J."/>
        </authorList>
    </citation>
    <scope>NUCLEOTIDE SEQUENCE [LARGE SCALE GENOMIC DNA]</scope>
    <source>
        <strain evidence="2">CCM 8934</strain>
    </source>
</reference>